<sequence length="160" mass="18563" precursor="true">MSRYVTAFLFIVVCMPVVSQAADSTPLARLAAQYHGEVKAFEKTVIQIRGIDRFDERLVDRWDDETARLSLAAKNPRHFNRLFHQWQAVSKLEAQAEAAIFGKYTPHHDLIGQFERVLYARQLFVEEFILHVENPTHIDTVRRLDRPSARRSSYLPKLAN</sequence>
<evidence type="ECO:0000313" key="3">
    <source>
        <dbReference type="Proteomes" id="UP000317977"/>
    </source>
</evidence>
<reference evidence="2 3" key="1">
    <citation type="submission" date="2019-02" db="EMBL/GenBank/DDBJ databases">
        <title>Deep-cultivation of Planctomycetes and their phenomic and genomic characterization uncovers novel biology.</title>
        <authorList>
            <person name="Wiegand S."/>
            <person name="Jogler M."/>
            <person name="Boedeker C."/>
            <person name="Pinto D."/>
            <person name="Vollmers J."/>
            <person name="Rivas-Marin E."/>
            <person name="Kohn T."/>
            <person name="Peeters S.H."/>
            <person name="Heuer A."/>
            <person name="Rast P."/>
            <person name="Oberbeckmann S."/>
            <person name="Bunk B."/>
            <person name="Jeske O."/>
            <person name="Meyerdierks A."/>
            <person name="Storesund J.E."/>
            <person name="Kallscheuer N."/>
            <person name="Luecker S."/>
            <person name="Lage O.M."/>
            <person name="Pohl T."/>
            <person name="Merkel B.J."/>
            <person name="Hornburger P."/>
            <person name="Mueller R.-W."/>
            <person name="Bruemmer F."/>
            <person name="Labrenz M."/>
            <person name="Spormann A.M."/>
            <person name="Op Den Camp H."/>
            <person name="Overmann J."/>
            <person name="Amann R."/>
            <person name="Jetten M.S.M."/>
            <person name="Mascher T."/>
            <person name="Medema M.H."/>
            <person name="Devos D.P."/>
            <person name="Kaster A.-K."/>
            <person name="Ovreas L."/>
            <person name="Rohde M."/>
            <person name="Galperin M.Y."/>
            <person name="Jogler C."/>
        </authorList>
    </citation>
    <scope>NUCLEOTIDE SEQUENCE [LARGE SCALE GENOMIC DNA]</scope>
    <source>
        <strain evidence="2 3">Poly59</strain>
    </source>
</reference>
<dbReference type="AlphaFoldDB" id="A0A5C6F6X0"/>
<name>A0A5C6F6X0_9BACT</name>
<proteinExistence type="predicted"/>
<evidence type="ECO:0000313" key="2">
    <source>
        <dbReference type="EMBL" id="TWU57453.1"/>
    </source>
</evidence>
<protein>
    <recommendedName>
        <fullName evidence="4">DUF4142 domain-containing protein</fullName>
    </recommendedName>
</protein>
<evidence type="ECO:0008006" key="4">
    <source>
        <dbReference type="Google" id="ProtNLM"/>
    </source>
</evidence>
<keyword evidence="1" id="KW-0732">Signal</keyword>
<organism evidence="2 3">
    <name type="scientific">Rubripirellula reticaptiva</name>
    <dbReference type="NCBI Taxonomy" id="2528013"/>
    <lineage>
        <taxon>Bacteria</taxon>
        <taxon>Pseudomonadati</taxon>
        <taxon>Planctomycetota</taxon>
        <taxon>Planctomycetia</taxon>
        <taxon>Pirellulales</taxon>
        <taxon>Pirellulaceae</taxon>
        <taxon>Rubripirellula</taxon>
    </lineage>
</organism>
<accession>A0A5C6F6X0</accession>
<dbReference type="OrthoDB" id="277723at2"/>
<feature type="chain" id="PRO_5022945147" description="DUF4142 domain-containing protein" evidence="1">
    <location>
        <begin position="22"/>
        <end position="160"/>
    </location>
</feature>
<comment type="caution">
    <text evidence="2">The sequence shown here is derived from an EMBL/GenBank/DDBJ whole genome shotgun (WGS) entry which is preliminary data.</text>
</comment>
<gene>
    <name evidence="2" type="ORF">Poly59_03600</name>
</gene>
<evidence type="ECO:0000256" key="1">
    <source>
        <dbReference type="SAM" id="SignalP"/>
    </source>
</evidence>
<dbReference type="RefSeq" id="WP_146532355.1">
    <property type="nucleotide sequence ID" value="NZ_SJPX01000001.1"/>
</dbReference>
<feature type="signal peptide" evidence="1">
    <location>
        <begin position="1"/>
        <end position="21"/>
    </location>
</feature>
<dbReference type="Proteomes" id="UP000317977">
    <property type="component" value="Unassembled WGS sequence"/>
</dbReference>
<dbReference type="EMBL" id="SJPX01000001">
    <property type="protein sequence ID" value="TWU57453.1"/>
    <property type="molecule type" value="Genomic_DNA"/>
</dbReference>
<keyword evidence="3" id="KW-1185">Reference proteome</keyword>